<dbReference type="GeneID" id="30213382"/>
<proteinExistence type="predicted"/>
<reference evidence="3" key="2">
    <citation type="submission" date="2024-02" db="EMBL/GenBank/DDBJ databases">
        <title>Comparative genomics of Cryptococcus and Kwoniella reveals pathogenesis evolution and contrasting modes of karyotype evolution via chromosome fusion or intercentromeric recombination.</title>
        <authorList>
            <person name="Coelho M.A."/>
            <person name="David-Palma M."/>
            <person name="Shea T."/>
            <person name="Bowers K."/>
            <person name="McGinley-Smith S."/>
            <person name="Mohammad A.W."/>
            <person name="Gnirke A."/>
            <person name="Yurkov A.M."/>
            <person name="Nowrousian M."/>
            <person name="Sun S."/>
            <person name="Cuomo C.A."/>
            <person name="Heitman J."/>
        </authorList>
    </citation>
    <scope>NUCLEOTIDE SEQUENCE</scope>
    <source>
        <strain evidence="3">CBS 10118</strain>
    </source>
</reference>
<reference evidence="3" key="1">
    <citation type="submission" date="2013-07" db="EMBL/GenBank/DDBJ databases">
        <authorList>
            <consortium name="The Broad Institute Genome Sequencing Platform"/>
            <person name="Cuomo C."/>
            <person name="Litvintseva A."/>
            <person name="Chen Y."/>
            <person name="Heitman J."/>
            <person name="Sun S."/>
            <person name="Springer D."/>
            <person name="Dromer F."/>
            <person name="Young S.K."/>
            <person name="Zeng Q."/>
            <person name="Gargeya S."/>
            <person name="Fitzgerald M."/>
            <person name="Abouelleil A."/>
            <person name="Alvarado L."/>
            <person name="Berlin A.M."/>
            <person name="Chapman S.B."/>
            <person name="Dewar J."/>
            <person name="Goldberg J."/>
            <person name="Griggs A."/>
            <person name="Gujja S."/>
            <person name="Hansen M."/>
            <person name="Howarth C."/>
            <person name="Imamovic A."/>
            <person name="Larimer J."/>
            <person name="McCowan C."/>
            <person name="Murphy C."/>
            <person name="Pearson M."/>
            <person name="Priest M."/>
            <person name="Roberts A."/>
            <person name="Saif S."/>
            <person name="Shea T."/>
            <person name="Sykes S."/>
            <person name="Wortman J."/>
            <person name="Nusbaum C."/>
            <person name="Birren B."/>
        </authorList>
    </citation>
    <scope>NUCLEOTIDE SEQUENCE</scope>
    <source>
        <strain evidence="3">CBS 10118</strain>
    </source>
</reference>
<evidence type="ECO:0000256" key="1">
    <source>
        <dbReference type="SAM" id="MobiDB-lite"/>
    </source>
</evidence>
<name>A0AAJ8K8X9_9TREE</name>
<keyword evidence="2" id="KW-0812">Transmembrane</keyword>
<dbReference type="InterPro" id="IPR018852">
    <property type="entry name" value="DUF2456"/>
</dbReference>
<dbReference type="AlphaFoldDB" id="A0AAJ8K8X9"/>
<accession>A0AAJ8K8X9</accession>
<feature type="transmembrane region" description="Helical" evidence="2">
    <location>
        <begin position="187"/>
        <end position="212"/>
    </location>
</feature>
<feature type="compositionally biased region" description="Basic and acidic residues" evidence="1">
    <location>
        <begin position="544"/>
        <end position="583"/>
    </location>
</feature>
<dbReference type="Pfam" id="PF10445">
    <property type="entry name" value="DUF2456"/>
    <property type="match status" value="1"/>
</dbReference>
<evidence type="ECO:0000313" key="3">
    <source>
        <dbReference type="EMBL" id="WVW82932.1"/>
    </source>
</evidence>
<organism evidence="3 4">
    <name type="scientific">Kwoniella bestiolae CBS 10118</name>
    <dbReference type="NCBI Taxonomy" id="1296100"/>
    <lineage>
        <taxon>Eukaryota</taxon>
        <taxon>Fungi</taxon>
        <taxon>Dikarya</taxon>
        <taxon>Basidiomycota</taxon>
        <taxon>Agaricomycotina</taxon>
        <taxon>Tremellomycetes</taxon>
        <taxon>Tremellales</taxon>
        <taxon>Cryptococcaceae</taxon>
        <taxon>Kwoniella</taxon>
    </lineage>
</organism>
<dbReference type="Proteomes" id="UP000092730">
    <property type="component" value="Chromosome 3"/>
</dbReference>
<sequence length="583" mass="63041">MKSLFRPFPLPLTNRQWFYLLVLQGVGAGIIDGGANFAVAYAMYHNQKVIKMWVLSKNTLAGDLGVTPIIQCLASMLITSTLVHTDLHHHAVAPLSFAWPHVEHLPDPREITDRLGRNRRKSKKDTASSNEKSDSPSPAPEEQHPGDEQITRGFSYYLRMLIRFIFEGTENNSLLPIPNSKPLPIRIFLTAAQGAAIGIIFGLPVFLLFIIVLGPLYKHDNIVEKGWKWAPMVIKCVYGAVVGWITNPVIASLALGSQAEHHLIVISDEDEEGEIGQQSVCRAEVEGGVGVNIPIQEEAEEQEEYLSPPPPITAPGDSLRIPPSPISGGSLRLPNPTSPRSTNRPRALSNISATSSLSTRIGIRPPLTANCSTLPITSASTSSIRRGSVNSIPRTPRSAPMPSGEFGSINVPSSSQQAPPATPTMGSQRIKNRTRGATISTYISQSDSVGTNYSYALGGTGGRAKRSNRPRAISSLSGRGVQQPRVQVQADDAQVTGGSPKMMEREGAVDKLKLEVPITVAAKDRELGNGAKTPVWDVFGQVKTQDHKSTPIKDRKAHNEKEGEKGEDEGSRGGEDGKKDEGR</sequence>
<feature type="transmembrane region" description="Helical" evidence="2">
    <location>
        <begin position="17"/>
        <end position="44"/>
    </location>
</feature>
<dbReference type="KEGG" id="kbi:30213382"/>
<dbReference type="EMBL" id="CP144543">
    <property type="protein sequence ID" value="WVW82932.1"/>
    <property type="molecule type" value="Genomic_DNA"/>
</dbReference>
<keyword evidence="2" id="KW-1133">Transmembrane helix</keyword>
<feature type="region of interest" description="Disordered" evidence="1">
    <location>
        <begin position="378"/>
        <end position="430"/>
    </location>
</feature>
<keyword evidence="4" id="KW-1185">Reference proteome</keyword>
<dbReference type="RefSeq" id="XP_019042380.2">
    <property type="nucleotide sequence ID" value="XM_019195557.2"/>
</dbReference>
<keyword evidence="2" id="KW-0472">Membrane</keyword>
<feature type="compositionally biased region" description="Polar residues" evidence="1">
    <location>
        <begin position="378"/>
        <end position="393"/>
    </location>
</feature>
<feature type="compositionally biased region" description="Polar residues" evidence="1">
    <location>
        <begin position="338"/>
        <end position="353"/>
    </location>
</feature>
<dbReference type="PANTHER" id="PTHR28297:SF1">
    <property type="entry name" value="FUNGAL PROTEIN"/>
    <property type="match status" value="1"/>
</dbReference>
<evidence type="ECO:0000313" key="4">
    <source>
        <dbReference type="Proteomes" id="UP000092730"/>
    </source>
</evidence>
<evidence type="ECO:0000256" key="2">
    <source>
        <dbReference type="SAM" id="Phobius"/>
    </source>
</evidence>
<protein>
    <submittedName>
        <fullName evidence="3">Uncharacterized protein</fullName>
    </submittedName>
</protein>
<feature type="region of interest" description="Disordered" evidence="1">
    <location>
        <begin position="538"/>
        <end position="583"/>
    </location>
</feature>
<feature type="region of interest" description="Disordered" evidence="1">
    <location>
        <begin position="299"/>
        <end position="353"/>
    </location>
</feature>
<feature type="region of interest" description="Disordered" evidence="1">
    <location>
        <begin position="109"/>
        <end position="147"/>
    </location>
</feature>
<gene>
    <name evidence="3" type="ORF">I302_104947</name>
</gene>
<dbReference type="PANTHER" id="PTHR28297">
    <property type="entry name" value="FUNGAL PROTEIN"/>
    <property type="match status" value="1"/>
</dbReference>